<dbReference type="PROSITE" id="PS50294">
    <property type="entry name" value="WD_REPEATS_REGION"/>
    <property type="match status" value="3"/>
</dbReference>
<dbReference type="InterPro" id="IPR036322">
    <property type="entry name" value="WD40_repeat_dom_sf"/>
</dbReference>
<evidence type="ECO:0000313" key="8">
    <source>
        <dbReference type="EMBL" id="KAK2551310.1"/>
    </source>
</evidence>
<feature type="repeat" description="WD" evidence="3">
    <location>
        <begin position="310"/>
        <end position="351"/>
    </location>
</feature>
<dbReference type="PROSITE" id="PS00678">
    <property type="entry name" value="WD_REPEATS_1"/>
    <property type="match status" value="3"/>
</dbReference>
<dbReference type="GO" id="GO:0032797">
    <property type="term" value="C:SMN complex"/>
    <property type="evidence" value="ECO:0007669"/>
    <property type="project" value="TreeGrafter"/>
</dbReference>
<gene>
    <name evidence="8" type="ORF">P5673_027907</name>
</gene>
<evidence type="ECO:0000313" key="9">
    <source>
        <dbReference type="Proteomes" id="UP001249851"/>
    </source>
</evidence>
<comment type="caution">
    <text evidence="8">The sequence shown here is derived from an EMBL/GenBank/DDBJ whole genome shotgun (WGS) entry which is preliminary data.</text>
</comment>
<dbReference type="Pfam" id="PF23775">
    <property type="entry name" value="Beta-prop_RIG_2nd"/>
    <property type="match status" value="1"/>
</dbReference>
<feature type="compositionally biased region" description="Basic residues" evidence="4">
    <location>
        <begin position="716"/>
        <end position="727"/>
    </location>
</feature>
<feature type="compositionally biased region" description="Polar residues" evidence="4">
    <location>
        <begin position="746"/>
        <end position="759"/>
    </location>
</feature>
<dbReference type="EMBL" id="JARQWQ010000099">
    <property type="protein sequence ID" value="KAK2551310.1"/>
    <property type="molecule type" value="Genomic_DNA"/>
</dbReference>
<evidence type="ECO:0000256" key="2">
    <source>
        <dbReference type="ARBA" id="ARBA00022737"/>
    </source>
</evidence>
<dbReference type="GO" id="GO:0003730">
    <property type="term" value="F:mRNA 3'-UTR binding"/>
    <property type="evidence" value="ECO:0007669"/>
    <property type="project" value="TreeGrafter"/>
</dbReference>
<reference evidence="8" key="2">
    <citation type="journal article" date="2023" name="Science">
        <title>Genomic signatures of disease resistance in endangered staghorn corals.</title>
        <authorList>
            <person name="Vollmer S.V."/>
            <person name="Selwyn J.D."/>
            <person name="Despard B.A."/>
            <person name="Roesel C.L."/>
        </authorList>
    </citation>
    <scope>NUCLEOTIDE SEQUENCE</scope>
    <source>
        <strain evidence="8">K2</strain>
    </source>
</reference>
<dbReference type="GO" id="GO:0000387">
    <property type="term" value="P:spliceosomal snRNP assembly"/>
    <property type="evidence" value="ECO:0007669"/>
    <property type="project" value="TreeGrafter"/>
</dbReference>
<feature type="domain" description="Gem-associated protein 5 TPR" evidence="5">
    <location>
        <begin position="934"/>
        <end position="1142"/>
    </location>
</feature>
<evidence type="ECO:0000259" key="5">
    <source>
        <dbReference type="Pfam" id="PF23774"/>
    </source>
</evidence>
<evidence type="ECO:0000256" key="4">
    <source>
        <dbReference type="SAM" id="MobiDB-lite"/>
    </source>
</evidence>
<evidence type="ECO:0000259" key="6">
    <source>
        <dbReference type="Pfam" id="PF23775"/>
    </source>
</evidence>
<organism evidence="8 9">
    <name type="scientific">Acropora cervicornis</name>
    <name type="common">Staghorn coral</name>
    <dbReference type="NCBI Taxonomy" id="6130"/>
    <lineage>
        <taxon>Eukaryota</taxon>
        <taxon>Metazoa</taxon>
        <taxon>Cnidaria</taxon>
        <taxon>Anthozoa</taxon>
        <taxon>Hexacorallia</taxon>
        <taxon>Scleractinia</taxon>
        <taxon>Astrocoeniina</taxon>
        <taxon>Acroporidae</taxon>
        <taxon>Acropora</taxon>
    </lineage>
</organism>
<feature type="repeat" description="WD" evidence="3">
    <location>
        <begin position="54"/>
        <end position="91"/>
    </location>
</feature>
<dbReference type="InterPro" id="IPR020472">
    <property type="entry name" value="WD40_PAC1"/>
</dbReference>
<dbReference type="PANTHER" id="PTHR46362">
    <property type="entry name" value="GEM-ASSOCIATED PROTEIN 5"/>
    <property type="match status" value="1"/>
</dbReference>
<feature type="region of interest" description="Disordered" evidence="4">
    <location>
        <begin position="1511"/>
        <end position="1530"/>
    </location>
</feature>
<feature type="compositionally biased region" description="Basic and acidic residues" evidence="4">
    <location>
        <begin position="731"/>
        <end position="745"/>
    </location>
</feature>
<feature type="repeat" description="WD" evidence="3">
    <location>
        <begin position="99"/>
        <end position="131"/>
    </location>
</feature>
<dbReference type="PANTHER" id="PTHR46362:SF1">
    <property type="entry name" value="GEM-ASSOCIATED PROTEIN 5"/>
    <property type="match status" value="1"/>
</dbReference>
<dbReference type="InterPro" id="IPR011047">
    <property type="entry name" value="Quinoprotein_ADH-like_sf"/>
</dbReference>
<dbReference type="InterPro" id="IPR056424">
    <property type="entry name" value="Beta-prop_GEMI5_2nd"/>
</dbReference>
<evidence type="ECO:0000256" key="3">
    <source>
        <dbReference type="PROSITE-ProRule" id="PRU00221"/>
    </source>
</evidence>
<dbReference type="InterPro" id="IPR056421">
    <property type="entry name" value="TPR_GEMI5"/>
</dbReference>
<keyword evidence="1 3" id="KW-0853">WD repeat</keyword>
<dbReference type="Proteomes" id="UP001249851">
    <property type="component" value="Unassembled WGS sequence"/>
</dbReference>
<dbReference type="Gene3D" id="2.130.10.10">
    <property type="entry name" value="YVTN repeat-like/Quinoprotein amine dehydrogenase"/>
    <property type="match status" value="2"/>
</dbReference>
<protein>
    <submittedName>
        <fullName evidence="8">Gem-associated protein 5</fullName>
    </submittedName>
</protein>
<dbReference type="InterPro" id="IPR019775">
    <property type="entry name" value="WD40_repeat_CS"/>
</dbReference>
<evidence type="ECO:0000256" key="1">
    <source>
        <dbReference type="ARBA" id="ARBA00022574"/>
    </source>
</evidence>
<dbReference type="Pfam" id="PF23777">
    <property type="entry name" value="GEMI5_RBS"/>
    <property type="match status" value="1"/>
</dbReference>
<feature type="repeat" description="WD" evidence="3">
    <location>
        <begin position="616"/>
        <end position="658"/>
    </location>
</feature>
<feature type="repeat" description="WD" evidence="3">
    <location>
        <begin position="659"/>
        <end position="691"/>
    </location>
</feature>
<keyword evidence="2" id="KW-0677">Repeat</keyword>
<accession>A0AAD9PYA0</accession>
<dbReference type="PRINTS" id="PR00320">
    <property type="entry name" value="GPROTEINBRPT"/>
</dbReference>
<dbReference type="GO" id="GO:0005634">
    <property type="term" value="C:nucleus"/>
    <property type="evidence" value="ECO:0007669"/>
    <property type="project" value="TreeGrafter"/>
</dbReference>
<name>A0AAD9PYA0_ACRCE</name>
<dbReference type="Pfam" id="PF23774">
    <property type="entry name" value="TPR_GEMI5"/>
    <property type="match status" value="1"/>
</dbReference>
<feature type="domain" description="Gem-associated protein 5 second beta-propeller" evidence="6">
    <location>
        <begin position="368"/>
        <end position="683"/>
    </location>
</feature>
<dbReference type="InterPro" id="IPR015943">
    <property type="entry name" value="WD40/YVTN_repeat-like_dom_sf"/>
</dbReference>
<feature type="compositionally biased region" description="Polar residues" evidence="4">
    <location>
        <begin position="1584"/>
        <end position="1598"/>
    </location>
</feature>
<dbReference type="InterPro" id="IPR001680">
    <property type="entry name" value="WD40_rpt"/>
</dbReference>
<dbReference type="SUPFAM" id="SSF50978">
    <property type="entry name" value="WD40 repeat-like"/>
    <property type="match status" value="1"/>
</dbReference>
<evidence type="ECO:0000259" key="7">
    <source>
        <dbReference type="Pfam" id="PF23777"/>
    </source>
</evidence>
<reference evidence="8" key="1">
    <citation type="journal article" date="2023" name="G3 (Bethesda)">
        <title>Whole genome assembly and annotation of the endangered Caribbean coral Acropora cervicornis.</title>
        <authorList>
            <person name="Selwyn J.D."/>
            <person name="Vollmer S.V."/>
        </authorList>
    </citation>
    <scope>NUCLEOTIDE SEQUENCE</scope>
    <source>
        <strain evidence="8">K2</strain>
    </source>
</reference>
<feature type="region of interest" description="Disordered" evidence="4">
    <location>
        <begin position="689"/>
        <end position="771"/>
    </location>
</feature>
<dbReference type="SUPFAM" id="SSF50998">
    <property type="entry name" value="Quinoprotein alcohol dehydrogenase-like"/>
    <property type="match status" value="1"/>
</dbReference>
<dbReference type="InterPro" id="IPR056420">
    <property type="entry name" value="GEMI5_RBS"/>
</dbReference>
<feature type="repeat" description="WD" evidence="3">
    <location>
        <begin position="220"/>
        <end position="246"/>
    </location>
</feature>
<feature type="domain" description="Gem-associated protein 5 RBS" evidence="7">
    <location>
        <begin position="1273"/>
        <end position="1540"/>
    </location>
</feature>
<proteinExistence type="predicted"/>
<feature type="region of interest" description="Disordered" evidence="4">
    <location>
        <begin position="1578"/>
        <end position="1605"/>
    </location>
</feature>
<keyword evidence="9" id="KW-1185">Reference proteome</keyword>
<dbReference type="SMART" id="SM00320">
    <property type="entry name" value="WD40"/>
    <property type="match status" value="11"/>
</dbReference>
<dbReference type="Pfam" id="PF00400">
    <property type="entry name" value="WD40"/>
    <property type="match status" value="4"/>
</dbReference>
<dbReference type="InterPro" id="IPR052640">
    <property type="entry name" value="Gemin-5"/>
</dbReference>
<sequence>MAADASRFVLPASPNWYCSNIADCSLNKIYVFGARNCLYLLNVDSQTPSFEGQLTGHAERVTSVCFSKHKVQANFVASGSDDKTVKIWDTEIKLMLLEHKAHSGKVTCLSWSPLVRDLVVSGDEKGQVIVWRYEKGCVYGGCPVQDHIFSMALSYLTESELAVGYKSGLIVVLNISSDGALSVVNKLQGHSSEIHCLAWCPTPKQHIDFGPLQDKATAANGHLVVSGSRDQTIRLWDTSQGRVLSIKHLPKRSTQKWKDKYDPHWTKDRLWLSLCWPMASAGHLITSSQGGELLLWDLSKEGKEQYQTFGVGHSRIVFNISCDDAGTRLMTVSMDRQIVIWDPANLQSLHTLSTLGGFAYSLSISTLDPGTLGIGVGDNMLRVWQTASSQNPYETLTLWQGIKSKVMVVKWHPSKEGLLAFGADDGQVGVYNTISKRADISATYHKKTVYSLSWGPSCPQTDKDSMISHNLYSCAGDGRVYQHRTGHFMDDPIDVDALILKSNDIKHKPYGRTDVSWNLDGTVLALGNEDGSIEVFFPPDLKQIGLLMTHKKSITTLVWHHGFSDITTADVVSCKHWLASGSNESVIHVHDLNSMLGDFSNPRPRAAPITECFRQLSGHSGRVTGLSWSPHQSELLLSSSYDGTAQVWDVPKGEPLYNFRGHSSRVMCVVWSYLDPDLVYSGGEDGTVRPWRPSMQEHSQPPVQEKKTVHSTSKSSKNKKAKQKAKQRAQSIDKESWRQEKEPKQDNNGLLDNTQTTKTTNEKPMIEATTAPQENTFHATVTGENEMIEAECELPGVRASTETLQVDIKPSSADTKSKQEVGEVEMPTGKADGGDSVKNEGASVVDGMEKEKRLVESVIPLRSRVSLEPSSSVKKKKKVKSMFPVSAVADNKSKAASQDECLLLAKILYDQTDSNGSLTAPLHTEAGSDGLTNLGLFADRRAAYRMIATEGQHHEEIGNLDYRLQLEIWKGNLAGALEMATASKQLTDWLVALSPLAGRNVWMATTRAFANQLESQGAWQRAVLYYLACHDTYKAIEVFKKQAMYREAISLAKVRLSPLDPLLFELYSAWARKLETENSFEQAAKCYLAVKSSTEAVLVLCRRGDQPSLKTALQVALISGESELAISLSLRLTQSYLLTSNWKEAQEVLIGCPEVEAHLLNVYVHELLVVKLVEKEIIADDFIQDAACSKISSFLQANLDAYQPMQLGKYISVDTQCGSPWIANSKPEKWFVISILQAWYDCGKFKPESALPMLKILKTYYESISVGTETIPEILSKLSLEITLGLLSALTGDLYAACQYWLQALSSSNKNCLFSLQRQLCFMLLPDGTRSLNNLLSLSHELCIVTTTDDSTLKAEAQELLVEHFNAYYSKALLTELWYRYPKAMLVLQCSQDEPFKDNDETSDGENDTSLYHCTSVGKSSDFAASTEVKGEEGAETKWCCENELLSPRESVSGSKQDLMSILQTFRNVLLSDRHAKLCNLRVLLTEIRKAMLLKRSRQFVYGKYLIQKKKKDKETKDPMAQPVGLSVNCSEDDATNETLSFNNAVKERMNGEAGNDEGHMVLNKQPKLQEEVTGAAFGKDTGKQGSSPSQDRSNNGSHEGATRSEIVTVALQTNDGQLPIDMRFNDSNARLDDLEVEELEVLRELEQYEMKDLPFPSPLESALTMGHFCSCTDGLSVSTADLQEFGESVVSWAQSHAQTSTDLKGVLRLQLLYSKDPMTIGNSIVKKR</sequence>
<dbReference type="PROSITE" id="PS50082">
    <property type="entry name" value="WD_REPEATS_2"/>
    <property type="match status" value="6"/>
</dbReference>